<dbReference type="EMBL" id="SCEB01214208">
    <property type="protein sequence ID" value="RXM36592.1"/>
    <property type="molecule type" value="Genomic_DNA"/>
</dbReference>
<protein>
    <submittedName>
        <fullName evidence="6">E3 ubiquitin-protein ligase CCNB1IP1</fullName>
    </submittedName>
</protein>
<dbReference type="GO" id="GO:0008270">
    <property type="term" value="F:zinc ion binding"/>
    <property type="evidence" value="ECO:0007669"/>
    <property type="project" value="UniProtKB-KW"/>
</dbReference>
<sequence length="333" mass="37567">MALYEDTLLCNFPKCRAKLSGFAWVTACSHIFCDPHGSGEFSRSPAVCPACSSALSGKLDIVRSELSPPEEYKAMVLAGLRPEIVLEISSRALAFWTYQVQQERLHQQYSLSRLEEQLKQTELLCSQRLQGKECEVSGVKGELSALSKLLEEYKRKYSDVSEKLMERNRQHHKLQGLYDSLRLRNMAASSQERERESRERERGSHNYIFSRAVGQPGFNIGVYEEKQPGFNIGVYEEKQPGFNIVVYGEKQPSIDIGVYGEKQPGFNIGVYGEKQPGFNIGVYEEKQSGFNIRVYEEKQPGFNIGVYGMRNSLALTLGSMRRNSLALTLGSMG</sequence>
<keyword evidence="1" id="KW-0479">Metal-binding</keyword>
<keyword evidence="4" id="KW-0175">Coiled coil</keyword>
<dbReference type="GO" id="GO:0000795">
    <property type="term" value="C:synaptonemal complex"/>
    <property type="evidence" value="ECO:0007669"/>
    <property type="project" value="InterPro"/>
</dbReference>
<organism evidence="6 7">
    <name type="scientific">Acipenser ruthenus</name>
    <name type="common">Sterlet sturgeon</name>
    <dbReference type="NCBI Taxonomy" id="7906"/>
    <lineage>
        <taxon>Eukaryota</taxon>
        <taxon>Metazoa</taxon>
        <taxon>Chordata</taxon>
        <taxon>Craniata</taxon>
        <taxon>Vertebrata</taxon>
        <taxon>Euteleostomi</taxon>
        <taxon>Actinopterygii</taxon>
        <taxon>Chondrostei</taxon>
        <taxon>Acipenseriformes</taxon>
        <taxon>Acipenseridae</taxon>
        <taxon>Acipenser</taxon>
    </lineage>
</organism>
<evidence type="ECO:0000313" key="7">
    <source>
        <dbReference type="Proteomes" id="UP000289886"/>
    </source>
</evidence>
<feature type="coiled-coil region" evidence="4">
    <location>
        <begin position="136"/>
        <end position="170"/>
    </location>
</feature>
<dbReference type="AlphaFoldDB" id="A0A444UN15"/>
<dbReference type="GO" id="GO:0061630">
    <property type="term" value="F:ubiquitin protein ligase activity"/>
    <property type="evidence" value="ECO:0007669"/>
    <property type="project" value="InterPro"/>
</dbReference>
<dbReference type="Pfam" id="PF14634">
    <property type="entry name" value="zf-RING_5"/>
    <property type="match status" value="1"/>
</dbReference>
<reference evidence="6 7" key="1">
    <citation type="submission" date="2019-01" db="EMBL/GenBank/DDBJ databases">
        <title>Draft Genome and Complete Hox-Cluster Characterization of the Sterlet Sturgeon (Acipenser ruthenus).</title>
        <authorList>
            <person name="Wei Q."/>
        </authorList>
    </citation>
    <scope>NUCLEOTIDE SEQUENCE [LARGE SCALE GENOMIC DNA]</scope>
    <source>
        <strain evidence="6">WHYD16114868_AA</strain>
        <tissue evidence="6">Blood</tissue>
    </source>
</reference>
<evidence type="ECO:0000256" key="2">
    <source>
        <dbReference type="ARBA" id="ARBA00022771"/>
    </source>
</evidence>
<dbReference type="PANTHER" id="PTHR14305">
    <property type="entry name" value="E3 UBIQUITIN-PROTEIN LIGASE CCNB1IP1"/>
    <property type="match status" value="1"/>
</dbReference>
<evidence type="ECO:0000256" key="3">
    <source>
        <dbReference type="ARBA" id="ARBA00022833"/>
    </source>
</evidence>
<dbReference type="InterPro" id="IPR042448">
    <property type="entry name" value="CCNB1IP1"/>
</dbReference>
<dbReference type="Proteomes" id="UP000289886">
    <property type="component" value="Unassembled WGS sequence"/>
</dbReference>
<dbReference type="InterPro" id="IPR001841">
    <property type="entry name" value="Znf_RING"/>
</dbReference>
<proteinExistence type="predicted"/>
<evidence type="ECO:0000313" key="6">
    <source>
        <dbReference type="EMBL" id="RXM36592.1"/>
    </source>
</evidence>
<keyword evidence="7" id="KW-1185">Reference proteome</keyword>
<comment type="caution">
    <text evidence="6">The sequence shown here is derived from an EMBL/GenBank/DDBJ whole genome shotgun (WGS) entry which is preliminary data.</text>
</comment>
<evidence type="ECO:0000256" key="4">
    <source>
        <dbReference type="SAM" id="Coils"/>
    </source>
</evidence>
<evidence type="ECO:0000259" key="5">
    <source>
        <dbReference type="Pfam" id="PF14634"/>
    </source>
</evidence>
<name>A0A444UN15_ACIRT</name>
<dbReference type="GO" id="GO:0007131">
    <property type="term" value="P:reciprocal meiotic recombination"/>
    <property type="evidence" value="ECO:0007669"/>
    <property type="project" value="InterPro"/>
</dbReference>
<keyword evidence="3" id="KW-0862">Zinc</keyword>
<accession>A0A444UN15</accession>
<feature type="domain" description="RING-type" evidence="5">
    <location>
        <begin position="10"/>
        <end position="52"/>
    </location>
</feature>
<evidence type="ECO:0000256" key="1">
    <source>
        <dbReference type="ARBA" id="ARBA00022723"/>
    </source>
</evidence>
<dbReference type="PANTHER" id="PTHR14305:SF0">
    <property type="entry name" value="E3 UBIQUITIN-PROTEIN LIGASE CCNB1IP1"/>
    <property type="match status" value="1"/>
</dbReference>
<gene>
    <name evidence="6" type="ORF">EOD39_11663</name>
</gene>
<keyword evidence="2" id="KW-0863">Zinc-finger</keyword>